<evidence type="ECO:0000256" key="1">
    <source>
        <dbReference type="SAM" id="Phobius"/>
    </source>
</evidence>
<dbReference type="RefSeq" id="WP_013605854.1">
    <property type="nucleotide sequence ID" value="NC_015152.1"/>
</dbReference>
<dbReference type="InterPro" id="IPR050570">
    <property type="entry name" value="Cell_wall_metabolism_enzyme"/>
</dbReference>
<sequence>MFLYTLSVFSKWAKYVGLLAFLISLFSEQALFSYLTLLTLFVVLEIALNFSVFSCSIAMLFGLLVIRKRYANNLPSVETFESSVLYDLPFEGAWETVNGGFTPEYSHSWNIPGQRYAYDFLLMKQGRSYFGDARKVESYYCYGKPILSPADGVVVTVRNRSLDSLILGKDRFFSRSSHIAGNYLVVKHAQGEYSLMAHLKKDSILVNEGDHVQRGQTLAQCGNTGNSTEPHLHFHLQSGPNFYTSVGLPLRFSGIALKPCEQYAHMDKRPVMPADSIPKGYISRGYTVQNEKGGL</sequence>
<dbReference type="GO" id="GO:0004222">
    <property type="term" value="F:metalloendopeptidase activity"/>
    <property type="evidence" value="ECO:0007669"/>
    <property type="project" value="TreeGrafter"/>
</dbReference>
<dbReference type="KEGG" id="sbu:SpiBuddy_0159"/>
<reference evidence="4" key="1">
    <citation type="submission" date="2011-02" db="EMBL/GenBank/DDBJ databases">
        <title>Complete sequence of Spirochaeta sp. Buddy.</title>
        <authorList>
            <person name="Lucas S."/>
            <person name="Copeland A."/>
            <person name="Lapidus A."/>
            <person name="Cheng J.-F."/>
            <person name="Goodwin L."/>
            <person name="Pitluck S."/>
            <person name="Zeytun A."/>
            <person name="Detter J.C."/>
            <person name="Han C."/>
            <person name="Tapia R."/>
            <person name="Land M."/>
            <person name="Hauser L."/>
            <person name="Kyrpides N."/>
            <person name="Ivanova N."/>
            <person name="Mikhailova N."/>
            <person name="Pagani I."/>
            <person name="Ritalahti K.M."/>
            <person name="Loeffler F.E."/>
            <person name="Woyke T."/>
        </authorList>
    </citation>
    <scope>NUCLEOTIDE SEQUENCE [LARGE SCALE GENOMIC DNA]</scope>
    <source>
        <strain evidence="4">ATCC BAA-1886 / DSM 22777 / Buddy</strain>
    </source>
</reference>
<gene>
    <name evidence="3" type="ordered locus">SpiBuddy_0159</name>
</gene>
<dbReference type="Proteomes" id="UP000008466">
    <property type="component" value="Chromosome"/>
</dbReference>
<dbReference type="PANTHER" id="PTHR21666:SF270">
    <property type="entry name" value="MUREIN HYDROLASE ACTIVATOR ENVC"/>
    <property type="match status" value="1"/>
</dbReference>
<evidence type="ECO:0000259" key="2">
    <source>
        <dbReference type="Pfam" id="PF01551"/>
    </source>
</evidence>
<dbReference type="eggNOG" id="COG0739">
    <property type="taxonomic scope" value="Bacteria"/>
</dbReference>
<feature type="domain" description="M23ase beta-sheet core" evidence="2">
    <location>
        <begin position="142"/>
        <end position="237"/>
    </location>
</feature>
<accession>F0RXF1</accession>
<keyword evidence="1" id="KW-1133">Transmembrane helix</keyword>
<proteinExistence type="predicted"/>
<dbReference type="CDD" id="cd12797">
    <property type="entry name" value="M23_peptidase"/>
    <property type="match status" value="1"/>
</dbReference>
<dbReference type="OrthoDB" id="9809488at2"/>
<dbReference type="AlphaFoldDB" id="F0RXF1"/>
<dbReference type="InterPro" id="IPR016047">
    <property type="entry name" value="M23ase_b-sheet_dom"/>
</dbReference>
<dbReference type="STRING" id="158189.SpiBuddy_0159"/>
<feature type="transmembrane region" description="Helical" evidence="1">
    <location>
        <begin position="12"/>
        <end position="32"/>
    </location>
</feature>
<dbReference type="SUPFAM" id="SSF51261">
    <property type="entry name" value="Duplicated hybrid motif"/>
    <property type="match status" value="1"/>
</dbReference>
<evidence type="ECO:0000313" key="4">
    <source>
        <dbReference type="Proteomes" id="UP000008466"/>
    </source>
</evidence>
<dbReference type="Pfam" id="PF01551">
    <property type="entry name" value="Peptidase_M23"/>
    <property type="match status" value="1"/>
</dbReference>
<dbReference type="PANTHER" id="PTHR21666">
    <property type="entry name" value="PEPTIDASE-RELATED"/>
    <property type="match status" value="1"/>
</dbReference>
<dbReference type="InterPro" id="IPR011055">
    <property type="entry name" value="Dup_hybrid_motif"/>
</dbReference>
<dbReference type="EMBL" id="CP002541">
    <property type="protein sequence ID" value="ADY12001.1"/>
    <property type="molecule type" value="Genomic_DNA"/>
</dbReference>
<evidence type="ECO:0000313" key="3">
    <source>
        <dbReference type="EMBL" id="ADY12001.1"/>
    </source>
</evidence>
<feature type="transmembrane region" description="Helical" evidence="1">
    <location>
        <begin position="38"/>
        <end position="66"/>
    </location>
</feature>
<name>F0RXF1_SPHGB</name>
<keyword evidence="1" id="KW-0472">Membrane</keyword>
<organism evidence="3 4">
    <name type="scientific">Sphaerochaeta globosa (strain ATCC BAA-1886 / DSM 22777 / Buddy)</name>
    <name type="common">Spirochaeta sp. (strain Buddy)</name>
    <dbReference type="NCBI Taxonomy" id="158189"/>
    <lineage>
        <taxon>Bacteria</taxon>
        <taxon>Pseudomonadati</taxon>
        <taxon>Spirochaetota</taxon>
        <taxon>Spirochaetia</taxon>
        <taxon>Spirochaetales</taxon>
        <taxon>Sphaerochaetaceae</taxon>
        <taxon>Sphaerochaeta</taxon>
    </lineage>
</organism>
<keyword evidence="1" id="KW-0812">Transmembrane</keyword>
<protein>
    <submittedName>
        <fullName evidence="3">Peptidase M23</fullName>
    </submittedName>
</protein>
<dbReference type="HOGENOM" id="CLU_075482_0_0_12"/>
<dbReference type="Gene3D" id="2.70.70.10">
    <property type="entry name" value="Glucose Permease (Domain IIA)"/>
    <property type="match status" value="1"/>
</dbReference>
<keyword evidence="4" id="KW-1185">Reference proteome</keyword>